<proteinExistence type="predicted"/>
<organism evidence="2 3">
    <name type="scientific">Mycolicibacterium sphagni</name>
    <dbReference type="NCBI Taxonomy" id="1786"/>
    <lineage>
        <taxon>Bacteria</taxon>
        <taxon>Bacillati</taxon>
        <taxon>Actinomycetota</taxon>
        <taxon>Actinomycetes</taxon>
        <taxon>Mycobacteriales</taxon>
        <taxon>Mycobacteriaceae</taxon>
        <taxon>Mycolicibacterium</taxon>
    </lineage>
</organism>
<gene>
    <name evidence="2" type="primary">tnpA</name>
    <name evidence="2" type="ORF">FEG63_28015</name>
</gene>
<accession>A0ABX2K5I5</accession>
<sequence>MSQRRFCRTPGGVSSLRSHLVWCPKCRHRILGGRVAARSGELWEQIADEHGWQVVAKEAMPDHVHPLVRVGSSAAPAVVVCAFKGGTSRVLRQEFPYLRARAKALWSPSYVAASVGYVSGSTVRRYIERQWDAVAS</sequence>
<dbReference type="PANTHER" id="PTHR33360">
    <property type="entry name" value="TRANSPOSASE FOR INSERTION SEQUENCE ELEMENT IS200"/>
    <property type="match status" value="1"/>
</dbReference>
<evidence type="ECO:0000313" key="2">
    <source>
        <dbReference type="EMBL" id="NTY63374.1"/>
    </source>
</evidence>
<keyword evidence="3" id="KW-1185">Reference proteome</keyword>
<dbReference type="SUPFAM" id="SSF143422">
    <property type="entry name" value="Transposase IS200-like"/>
    <property type="match status" value="1"/>
</dbReference>
<dbReference type="Gene3D" id="3.30.70.1290">
    <property type="entry name" value="Transposase IS200-like"/>
    <property type="match status" value="1"/>
</dbReference>
<dbReference type="RefSeq" id="WP_174400988.1">
    <property type="nucleotide sequence ID" value="NZ_VBSB01000035.1"/>
</dbReference>
<dbReference type="InterPro" id="IPR036515">
    <property type="entry name" value="Transposase_17_sf"/>
</dbReference>
<dbReference type="PANTHER" id="PTHR33360:SF2">
    <property type="entry name" value="TRANSPOSASE FOR INSERTION SEQUENCE ELEMENT IS200"/>
    <property type="match status" value="1"/>
</dbReference>
<dbReference type="Pfam" id="PF01797">
    <property type="entry name" value="Y1_Tnp"/>
    <property type="match status" value="1"/>
</dbReference>
<comment type="caution">
    <text evidence="2">The sequence shown here is derived from an EMBL/GenBank/DDBJ whole genome shotgun (WGS) entry which is preliminary data.</text>
</comment>
<protein>
    <submittedName>
        <fullName evidence="2">IS200/IS605 family transposase</fullName>
    </submittedName>
</protein>
<dbReference type="Proteomes" id="UP000708347">
    <property type="component" value="Unassembled WGS sequence"/>
</dbReference>
<evidence type="ECO:0000313" key="3">
    <source>
        <dbReference type="Proteomes" id="UP000708347"/>
    </source>
</evidence>
<dbReference type="NCBIfam" id="NF033573">
    <property type="entry name" value="transpos_IS200"/>
    <property type="match status" value="1"/>
</dbReference>
<dbReference type="SMART" id="SM01321">
    <property type="entry name" value="Y1_Tnp"/>
    <property type="match status" value="1"/>
</dbReference>
<dbReference type="InterPro" id="IPR002686">
    <property type="entry name" value="Transposase_17"/>
</dbReference>
<dbReference type="EMBL" id="VBSB01000035">
    <property type="protein sequence ID" value="NTY63374.1"/>
    <property type="molecule type" value="Genomic_DNA"/>
</dbReference>
<reference evidence="2 3" key="1">
    <citation type="submission" date="2019-05" db="EMBL/GenBank/DDBJ databases">
        <title>Mycolicibacterium sphagni ENV482 genome assembly.</title>
        <authorList>
            <person name="Chen W."/>
            <person name="Faulkner N.W."/>
            <person name="Hyman M.R."/>
        </authorList>
    </citation>
    <scope>NUCLEOTIDE SEQUENCE [LARGE SCALE GENOMIC DNA]</scope>
    <source>
        <strain evidence="2 3">ENV482</strain>
    </source>
</reference>
<feature type="domain" description="Transposase IS200-like" evidence="1">
    <location>
        <begin position="13"/>
        <end position="130"/>
    </location>
</feature>
<evidence type="ECO:0000259" key="1">
    <source>
        <dbReference type="SMART" id="SM01321"/>
    </source>
</evidence>
<name>A0ABX2K5I5_9MYCO</name>